<gene>
    <name evidence="2" type="ORF">O181_076935</name>
</gene>
<feature type="region of interest" description="Disordered" evidence="1">
    <location>
        <begin position="1"/>
        <end position="38"/>
    </location>
</feature>
<evidence type="ECO:0000313" key="2">
    <source>
        <dbReference type="EMBL" id="MBW0537220.1"/>
    </source>
</evidence>
<reference evidence="2" key="1">
    <citation type="submission" date="2021-03" db="EMBL/GenBank/DDBJ databases">
        <title>Draft genome sequence of rust myrtle Austropuccinia psidii MF-1, a brazilian biotype.</title>
        <authorList>
            <person name="Quecine M.C."/>
            <person name="Pachon D.M.R."/>
            <person name="Bonatelli M.L."/>
            <person name="Correr F.H."/>
            <person name="Franceschini L.M."/>
            <person name="Leite T.F."/>
            <person name="Margarido G.R.A."/>
            <person name="Almeida C.A."/>
            <person name="Ferrarezi J.A."/>
            <person name="Labate C.A."/>
        </authorList>
    </citation>
    <scope>NUCLEOTIDE SEQUENCE</scope>
    <source>
        <strain evidence="2">MF-1</strain>
    </source>
</reference>
<protein>
    <submittedName>
        <fullName evidence="2">Uncharacterized protein</fullName>
    </submittedName>
</protein>
<dbReference type="Proteomes" id="UP000765509">
    <property type="component" value="Unassembled WGS sequence"/>
</dbReference>
<sequence length="299" mass="35136">MKPQPQGQVMDNPYHQDEIKPDSMLMNKARSPSKYQYGDNMSYSEKEAVKQLPEASNWPKFSGTVEYDHMELIDYIDGLFIYVPNKTEYWITARLNTAFKGKASIWYIEMKEIHGRRNWQWWKSQIIHKYSNVARKYLDNHLPNWEKQLFPTKENKFKISSGKTTSIGTIIKEIIIPHRKGNIRLNPEFVNSKTRHITIGTDKEKKFSLDIYQISSQDPPEELLKEFREGKFSTNLTSKQKLSLLKMLKKNRPSFAIGEEPLGNIKGHDMELYLDMGRPYSPMLRRPPYPVSLETRKTN</sequence>
<keyword evidence="3" id="KW-1185">Reference proteome</keyword>
<organism evidence="2 3">
    <name type="scientific">Austropuccinia psidii MF-1</name>
    <dbReference type="NCBI Taxonomy" id="1389203"/>
    <lineage>
        <taxon>Eukaryota</taxon>
        <taxon>Fungi</taxon>
        <taxon>Dikarya</taxon>
        <taxon>Basidiomycota</taxon>
        <taxon>Pucciniomycotina</taxon>
        <taxon>Pucciniomycetes</taxon>
        <taxon>Pucciniales</taxon>
        <taxon>Sphaerophragmiaceae</taxon>
        <taxon>Austropuccinia</taxon>
    </lineage>
</organism>
<proteinExistence type="predicted"/>
<evidence type="ECO:0000313" key="3">
    <source>
        <dbReference type="Proteomes" id="UP000765509"/>
    </source>
</evidence>
<dbReference type="AlphaFoldDB" id="A0A9Q3IFH8"/>
<name>A0A9Q3IFH8_9BASI</name>
<dbReference type="EMBL" id="AVOT02041851">
    <property type="protein sequence ID" value="MBW0537220.1"/>
    <property type="molecule type" value="Genomic_DNA"/>
</dbReference>
<evidence type="ECO:0000256" key="1">
    <source>
        <dbReference type="SAM" id="MobiDB-lite"/>
    </source>
</evidence>
<accession>A0A9Q3IFH8</accession>
<comment type="caution">
    <text evidence="2">The sequence shown here is derived from an EMBL/GenBank/DDBJ whole genome shotgun (WGS) entry which is preliminary data.</text>
</comment>